<dbReference type="InterPro" id="IPR019888">
    <property type="entry name" value="Tscrpt_reg_AsnC-like"/>
</dbReference>
<evidence type="ECO:0000256" key="1">
    <source>
        <dbReference type="ARBA" id="ARBA00023015"/>
    </source>
</evidence>
<dbReference type="InterPro" id="IPR011991">
    <property type="entry name" value="ArsR-like_HTH"/>
</dbReference>
<proteinExistence type="predicted"/>
<keyword evidence="2" id="KW-0238">DNA-binding</keyword>
<dbReference type="Gene3D" id="1.10.10.10">
    <property type="entry name" value="Winged helix-like DNA-binding domain superfamily/Winged helix DNA-binding domain"/>
    <property type="match status" value="1"/>
</dbReference>
<dbReference type="EMBL" id="FNUY01000001">
    <property type="protein sequence ID" value="SEF43954.1"/>
    <property type="molecule type" value="Genomic_DNA"/>
</dbReference>
<evidence type="ECO:0000256" key="2">
    <source>
        <dbReference type="ARBA" id="ARBA00023125"/>
    </source>
</evidence>
<keyword evidence="6" id="KW-1185">Reference proteome</keyword>
<dbReference type="Pfam" id="PF01037">
    <property type="entry name" value="AsnC_trans_reg"/>
    <property type="match status" value="1"/>
</dbReference>
<dbReference type="GO" id="GO:0005829">
    <property type="term" value="C:cytosol"/>
    <property type="evidence" value="ECO:0007669"/>
    <property type="project" value="TreeGrafter"/>
</dbReference>
<dbReference type="CDD" id="cd00090">
    <property type="entry name" value="HTH_ARSR"/>
    <property type="match status" value="1"/>
</dbReference>
<dbReference type="RefSeq" id="WP_103870517.1">
    <property type="nucleotide sequence ID" value="NZ_FNUY01000001.1"/>
</dbReference>
<dbReference type="InterPro" id="IPR011008">
    <property type="entry name" value="Dimeric_a/b-barrel"/>
</dbReference>
<dbReference type="PROSITE" id="PS50956">
    <property type="entry name" value="HTH_ASNC_2"/>
    <property type="match status" value="1"/>
</dbReference>
<dbReference type="InterPro" id="IPR019887">
    <property type="entry name" value="Tscrpt_reg_AsnC/Lrp_C"/>
</dbReference>
<keyword evidence="3" id="KW-0804">Transcription</keyword>
<dbReference type="SUPFAM" id="SSF46785">
    <property type="entry name" value="Winged helix' DNA-binding domain"/>
    <property type="match status" value="1"/>
</dbReference>
<dbReference type="PRINTS" id="PR00033">
    <property type="entry name" value="HTHASNC"/>
</dbReference>
<dbReference type="Pfam" id="PF13412">
    <property type="entry name" value="HTH_24"/>
    <property type="match status" value="1"/>
</dbReference>
<evidence type="ECO:0000256" key="3">
    <source>
        <dbReference type="ARBA" id="ARBA00023163"/>
    </source>
</evidence>
<evidence type="ECO:0000313" key="6">
    <source>
        <dbReference type="Proteomes" id="UP000236743"/>
    </source>
</evidence>
<dbReference type="GO" id="GO:0043200">
    <property type="term" value="P:response to amino acid"/>
    <property type="evidence" value="ECO:0007669"/>
    <property type="project" value="TreeGrafter"/>
</dbReference>
<dbReference type="AlphaFoldDB" id="A0A1H5S0Q6"/>
<dbReference type="PANTHER" id="PTHR30154:SF34">
    <property type="entry name" value="TRANSCRIPTIONAL REGULATOR AZLB"/>
    <property type="match status" value="1"/>
</dbReference>
<dbReference type="SUPFAM" id="SSF54909">
    <property type="entry name" value="Dimeric alpha+beta barrel"/>
    <property type="match status" value="1"/>
</dbReference>
<feature type="domain" description="HTH asnC-type" evidence="4">
    <location>
        <begin position="6"/>
        <end position="67"/>
    </location>
</feature>
<dbReference type="InterPro" id="IPR000485">
    <property type="entry name" value="AsnC-type_HTH_dom"/>
</dbReference>
<dbReference type="Gene3D" id="3.30.70.920">
    <property type="match status" value="1"/>
</dbReference>
<dbReference type="PANTHER" id="PTHR30154">
    <property type="entry name" value="LEUCINE-RESPONSIVE REGULATORY PROTEIN"/>
    <property type="match status" value="1"/>
</dbReference>
<dbReference type="SMART" id="SM00344">
    <property type="entry name" value="HTH_ASNC"/>
    <property type="match status" value="1"/>
</dbReference>
<keyword evidence="1" id="KW-0805">Transcription regulation</keyword>
<evidence type="ECO:0000313" key="5">
    <source>
        <dbReference type="EMBL" id="SEF43954.1"/>
    </source>
</evidence>
<dbReference type="InterPro" id="IPR036388">
    <property type="entry name" value="WH-like_DNA-bd_sf"/>
</dbReference>
<protein>
    <submittedName>
        <fullName evidence="5">Transcriptional regulator, AsnC family</fullName>
    </submittedName>
</protein>
<organism evidence="5 6">
    <name type="scientific">Bosea lathyri</name>
    <dbReference type="NCBI Taxonomy" id="1036778"/>
    <lineage>
        <taxon>Bacteria</taxon>
        <taxon>Pseudomonadati</taxon>
        <taxon>Pseudomonadota</taxon>
        <taxon>Alphaproteobacteria</taxon>
        <taxon>Hyphomicrobiales</taxon>
        <taxon>Boseaceae</taxon>
        <taxon>Bosea</taxon>
    </lineage>
</organism>
<dbReference type="GO" id="GO:0006355">
    <property type="term" value="P:regulation of DNA-templated transcription"/>
    <property type="evidence" value="ECO:0007669"/>
    <property type="project" value="UniProtKB-ARBA"/>
</dbReference>
<dbReference type="InterPro" id="IPR036390">
    <property type="entry name" value="WH_DNA-bd_sf"/>
</dbReference>
<evidence type="ECO:0000259" key="4">
    <source>
        <dbReference type="PROSITE" id="PS50956"/>
    </source>
</evidence>
<dbReference type="InterPro" id="IPR019885">
    <property type="entry name" value="Tscrpt_reg_HTH_AsnC-type_CS"/>
</dbReference>
<dbReference type="FunFam" id="1.10.10.10:FF:000186">
    <property type="entry name" value="AsnC family transcriptional regulator"/>
    <property type="match status" value="1"/>
</dbReference>
<gene>
    <name evidence="5" type="ORF">SAMN04488115_10193</name>
</gene>
<accession>A0A1H5S0Q6</accession>
<sequence>MTTVRLDALDRKIIAELQINSRLTIQELASKIGLSASPCARRVRILEETGVIKGYAAIIDQTKVGLPISVFASVKLERQREEELDRFAQAVARWPEVVDCYLMTGQRDYLMRIVVQDLEAYERFLKEKLTRLDGVASIESSFALGQVKRSSALPIGAALSAEPTGRST</sequence>
<dbReference type="OrthoDB" id="8085200at2"/>
<dbReference type="Proteomes" id="UP000236743">
    <property type="component" value="Unassembled WGS sequence"/>
</dbReference>
<name>A0A1H5S0Q6_9HYPH</name>
<dbReference type="PROSITE" id="PS00519">
    <property type="entry name" value="HTH_ASNC_1"/>
    <property type="match status" value="1"/>
</dbReference>
<reference evidence="5 6" key="1">
    <citation type="submission" date="2016-10" db="EMBL/GenBank/DDBJ databases">
        <authorList>
            <person name="de Groot N.N."/>
        </authorList>
    </citation>
    <scope>NUCLEOTIDE SEQUENCE [LARGE SCALE GENOMIC DNA]</scope>
    <source>
        <strain evidence="5 6">DSM 26656</strain>
    </source>
</reference>
<dbReference type="GO" id="GO:0043565">
    <property type="term" value="F:sequence-specific DNA binding"/>
    <property type="evidence" value="ECO:0007669"/>
    <property type="project" value="InterPro"/>
</dbReference>